<evidence type="ECO:0000256" key="5">
    <source>
        <dbReference type="ARBA" id="ARBA00023277"/>
    </source>
</evidence>
<dbReference type="InterPro" id="IPR004446">
    <property type="entry name" value="Heptose_bisP_phosphatase"/>
</dbReference>
<reference evidence="8" key="1">
    <citation type="submission" date="2023-07" db="EMBL/GenBank/DDBJ databases">
        <authorList>
            <person name="Kim M.K."/>
        </authorList>
    </citation>
    <scope>NUCLEOTIDE SEQUENCE</scope>
    <source>
        <strain evidence="8">ASUV-10-1</strain>
    </source>
</reference>
<comment type="caution">
    <text evidence="8">The sequence shown here is derived from an EMBL/GenBank/DDBJ whole genome shotgun (WGS) entry which is preliminary data.</text>
</comment>
<name>A0ABT9BD53_9BACT</name>
<keyword evidence="5 7" id="KW-0119">Carbohydrate metabolism</keyword>
<evidence type="ECO:0000256" key="3">
    <source>
        <dbReference type="ARBA" id="ARBA00022723"/>
    </source>
</evidence>
<keyword evidence="4 7" id="KW-0378">Hydrolase</keyword>
<gene>
    <name evidence="8" type="ORF">Q5H93_13275</name>
</gene>
<protein>
    <recommendedName>
        <fullName evidence="6 7">D,D-heptose 1,7-bisphosphate phosphatase</fullName>
        <ecNumber evidence="7">3.1.3.-</ecNumber>
    </recommendedName>
</protein>
<dbReference type="PANTHER" id="PTHR42891">
    <property type="entry name" value="D-GLYCERO-BETA-D-MANNO-HEPTOSE-1,7-BISPHOSPHATE 7-PHOSPHATASE"/>
    <property type="match status" value="1"/>
</dbReference>
<comment type="similarity">
    <text evidence="7">Belongs to the gmhB family.</text>
</comment>
<evidence type="ECO:0000313" key="9">
    <source>
        <dbReference type="Proteomes" id="UP001176429"/>
    </source>
</evidence>
<dbReference type="EMBL" id="JAUQSY010000008">
    <property type="protein sequence ID" value="MDO7875710.1"/>
    <property type="molecule type" value="Genomic_DNA"/>
</dbReference>
<dbReference type="NCBIfam" id="TIGR01549">
    <property type="entry name" value="HAD-SF-IA-v1"/>
    <property type="match status" value="1"/>
</dbReference>
<keyword evidence="2 7" id="KW-0963">Cytoplasm</keyword>
<dbReference type="InterPro" id="IPR006439">
    <property type="entry name" value="HAD-SF_hydro_IA"/>
</dbReference>
<dbReference type="PANTHER" id="PTHR42891:SF1">
    <property type="entry name" value="D-GLYCERO-BETA-D-MANNO-HEPTOSE-1,7-BISPHOSPHATE 7-PHOSPHATASE"/>
    <property type="match status" value="1"/>
</dbReference>
<evidence type="ECO:0000256" key="4">
    <source>
        <dbReference type="ARBA" id="ARBA00022801"/>
    </source>
</evidence>
<organism evidence="8 9">
    <name type="scientific">Hymenobacter aranciens</name>
    <dbReference type="NCBI Taxonomy" id="3063996"/>
    <lineage>
        <taxon>Bacteria</taxon>
        <taxon>Pseudomonadati</taxon>
        <taxon>Bacteroidota</taxon>
        <taxon>Cytophagia</taxon>
        <taxon>Cytophagales</taxon>
        <taxon>Hymenobacteraceae</taxon>
        <taxon>Hymenobacter</taxon>
    </lineage>
</organism>
<sequence>MQQLNKAVFLDRDGVLNNEIGDYVCRLDDFVVSPGVPVALARLKAAGYYLIVVTNQAGIAKNLYDHTHVAACHNVLQEASGHLLDAIYYAANHPSVSESIFRKPDSGMLEKAIARFRLDVAQCWIVGDRLRDMQAGERVGVRGILVGHEETAEFGTRAADLQSAADIILNRS</sequence>
<dbReference type="EC" id="3.1.3.-" evidence="7"/>
<dbReference type="Proteomes" id="UP001176429">
    <property type="component" value="Unassembled WGS sequence"/>
</dbReference>
<dbReference type="NCBIfam" id="TIGR01662">
    <property type="entry name" value="HAD-SF-IIIA"/>
    <property type="match status" value="1"/>
</dbReference>
<evidence type="ECO:0000256" key="7">
    <source>
        <dbReference type="PIRNR" id="PIRNR004682"/>
    </source>
</evidence>
<keyword evidence="9" id="KW-1185">Reference proteome</keyword>
<keyword evidence="3" id="KW-0479">Metal-binding</keyword>
<dbReference type="NCBIfam" id="TIGR01656">
    <property type="entry name" value="Histidinol-ppas"/>
    <property type="match status" value="1"/>
</dbReference>
<dbReference type="InterPro" id="IPR036412">
    <property type="entry name" value="HAD-like_sf"/>
</dbReference>
<comment type="subcellular location">
    <subcellularLocation>
        <location evidence="1 7">Cytoplasm</location>
    </subcellularLocation>
</comment>
<dbReference type="Pfam" id="PF13242">
    <property type="entry name" value="Hydrolase_like"/>
    <property type="match status" value="1"/>
</dbReference>
<dbReference type="PIRSF" id="PIRSF004682">
    <property type="entry name" value="GmhB"/>
    <property type="match status" value="1"/>
</dbReference>
<dbReference type="SUPFAM" id="SSF56784">
    <property type="entry name" value="HAD-like"/>
    <property type="match status" value="1"/>
</dbReference>
<accession>A0ABT9BD53</accession>
<evidence type="ECO:0000256" key="1">
    <source>
        <dbReference type="ARBA" id="ARBA00004496"/>
    </source>
</evidence>
<evidence type="ECO:0000256" key="2">
    <source>
        <dbReference type="ARBA" id="ARBA00022490"/>
    </source>
</evidence>
<dbReference type="Gene3D" id="3.40.50.1000">
    <property type="entry name" value="HAD superfamily/HAD-like"/>
    <property type="match status" value="1"/>
</dbReference>
<dbReference type="InterPro" id="IPR006543">
    <property type="entry name" value="Histidinol-phos"/>
</dbReference>
<proteinExistence type="inferred from homology"/>
<dbReference type="InterPro" id="IPR006549">
    <property type="entry name" value="HAD-SF_hydro_IIIA"/>
</dbReference>
<dbReference type="InterPro" id="IPR023214">
    <property type="entry name" value="HAD_sf"/>
</dbReference>
<evidence type="ECO:0000256" key="6">
    <source>
        <dbReference type="ARBA" id="ARBA00031828"/>
    </source>
</evidence>
<dbReference type="GO" id="GO:0016787">
    <property type="term" value="F:hydrolase activity"/>
    <property type="evidence" value="ECO:0007669"/>
    <property type="project" value="UniProtKB-KW"/>
</dbReference>
<evidence type="ECO:0000313" key="8">
    <source>
        <dbReference type="EMBL" id="MDO7875710.1"/>
    </source>
</evidence>
<dbReference type="RefSeq" id="WP_305007028.1">
    <property type="nucleotide sequence ID" value="NZ_JAUQSY010000008.1"/>
</dbReference>